<name>A0ABP6ZS51_9ACTN</name>
<proteinExistence type="predicted"/>
<dbReference type="InterPro" id="IPR002513">
    <property type="entry name" value="Tn3_Tnp_DDE_dom"/>
</dbReference>
<evidence type="ECO:0000313" key="3">
    <source>
        <dbReference type="Proteomes" id="UP001500630"/>
    </source>
</evidence>
<evidence type="ECO:0000259" key="1">
    <source>
        <dbReference type="Pfam" id="PF01526"/>
    </source>
</evidence>
<reference evidence="3" key="1">
    <citation type="journal article" date="2019" name="Int. J. Syst. Evol. Microbiol.">
        <title>The Global Catalogue of Microorganisms (GCM) 10K type strain sequencing project: providing services to taxonomists for standard genome sequencing and annotation.</title>
        <authorList>
            <consortium name="The Broad Institute Genomics Platform"/>
            <consortium name="The Broad Institute Genome Sequencing Center for Infectious Disease"/>
            <person name="Wu L."/>
            <person name="Ma J."/>
        </authorList>
    </citation>
    <scope>NUCLEOTIDE SEQUENCE [LARGE SCALE GENOMIC DNA]</scope>
    <source>
        <strain evidence="3">JCM 17326</strain>
    </source>
</reference>
<gene>
    <name evidence="2" type="ORF">GCM10022419_124870</name>
</gene>
<dbReference type="RefSeq" id="WP_345578110.1">
    <property type="nucleotide sequence ID" value="NZ_BAABDQ010000057.1"/>
</dbReference>
<dbReference type="Proteomes" id="UP001500630">
    <property type="component" value="Unassembled WGS sequence"/>
</dbReference>
<protein>
    <recommendedName>
        <fullName evidence="1">Tn3 transposase DDE domain-containing protein</fullName>
    </recommendedName>
</protein>
<dbReference type="Pfam" id="PF01526">
    <property type="entry name" value="DDE_Tnp_Tn3"/>
    <property type="match status" value="1"/>
</dbReference>
<comment type="caution">
    <text evidence="2">The sequence shown here is derived from an EMBL/GenBank/DDBJ whole genome shotgun (WGS) entry which is preliminary data.</text>
</comment>
<evidence type="ECO:0000313" key="2">
    <source>
        <dbReference type="EMBL" id="GAA3618344.1"/>
    </source>
</evidence>
<feature type="domain" description="Tn3 transposase DDE" evidence="1">
    <location>
        <begin position="9"/>
        <end position="142"/>
    </location>
</feature>
<keyword evidence="3" id="KW-1185">Reference proteome</keyword>
<dbReference type="EMBL" id="BAABDQ010000057">
    <property type="protein sequence ID" value="GAA3618344.1"/>
    <property type="molecule type" value="Genomic_DNA"/>
</dbReference>
<accession>A0ABP6ZS51</accession>
<sequence length="146" mass="15840">MLPRVDLPEVILEVMSWEPQLVEAFTAVSGGRSWLEDLPTSVAACLAAQSMNVGYRPIAKAAVPALQRSRLSHVFQNYFRPETLSLADAPLVAWQAGLPLAQAWGGGMAAAVDGMRFVVPVPAAFARPNRKFFGSKRGMTWLCPSK</sequence>
<organism evidence="2 3">
    <name type="scientific">Nonomuraea rosea</name>
    <dbReference type="NCBI Taxonomy" id="638574"/>
    <lineage>
        <taxon>Bacteria</taxon>
        <taxon>Bacillati</taxon>
        <taxon>Actinomycetota</taxon>
        <taxon>Actinomycetes</taxon>
        <taxon>Streptosporangiales</taxon>
        <taxon>Streptosporangiaceae</taxon>
        <taxon>Nonomuraea</taxon>
    </lineage>
</organism>